<reference evidence="6" key="2">
    <citation type="submission" date="2017-09" db="EMBL/GenBank/DDBJ databases">
        <title>FDA dAtabase for Regulatory Grade micrObial Sequences (FDA-ARGOS): Supporting development and validation of Infectious Disease Dx tests.</title>
        <authorList>
            <person name="Minogue T."/>
            <person name="Wolcott M."/>
            <person name="Wasieloski L."/>
            <person name="Aguilar W."/>
            <person name="Moore D."/>
            <person name="Tallon L.J."/>
            <person name="Sadzewicz L."/>
            <person name="Ott S."/>
            <person name="Zhao X."/>
            <person name="Nagaraj S."/>
            <person name="Vavikolanu K."/>
            <person name="Aluvathingal J."/>
            <person name="Nadendla S."/>
            <person name="Sichtig H."/>
        </authorList>
    </citation>
    <scope>NUCLEOTIDE SEQUENCE</scope>
    <source>
        <strain evidence="6">FDAARGOS_387</strain>
    </source>
</reference>
<dbReference type="RefSeq" id="WP_029093109.1">
    <property type="nucleotide sequence ID" value="NZ_CAADJA010000002.1"/>
</dbReference>
<dbReference type="GO" id="GO:0020037">
    <property type="term" value="F:heme binding"/>
    <property type="evidence" value="ECO:0007669"/>
    <property type="project" value="InterPro"/>
</dbReference>
<gene>
    <name evidence="7" type="primary">cybC</name>
    <name evidence="6" type="ORF">CRN84_09820</name>
    <name evidence="7" type="ORF">NCTC12282_02877</name>
</gene>
<evidence type="ECO:0000256" key="4">
    <source>
        <dbReference type="PIRSR" id="PIRSR000029-1"/>
    </source>
</evidence>
<evidence type="ECO:0000313" key="7">
    <source>
        <dbReference type="EMBL" id="VFS47948.1"/>
    </source>
</evidence>
<dbReference type="Pfam" id="PF07361">
    <property type="entry name" value="Cytochrom_B562"/>
    <property type="match status" value="1"/>
</dbReference>
<evidence type="ECO:0000313" key="8">
    <source>
        <dbReference type="Proteomes" id="UP000224974"/>
    </source>
</evidence>
<dbReference type="Proteomes" id="UP000373449">
    <property type="component" value="Unassembled WGS sequence"/>
</dbReference>
<feature type="binding site" description="axial binding residue" evidence="4">
    <location>
        <position position="124"/>
    </location>
    <ligand>
        <name>heme b</name>
        <dbReference type="ChEBI" id="CHEBI:60344"/>
    </ligand>
    <ligandPart>
        <name>Fe</name>
        <dbReference type="ChEBI" id="CHEBI:18248"/>
    </ligandPart>
</feature>
<proteinExistence type="inferred from homology"/>
<dbReference type="GO" id="GO:0022900">
    <property type="term" value="P:electron transport chain"/>
    <property type="evidence" value="ECO:0007669"/>
    <property type="project" value="InterPro"/>
</dbReference>
<sequence length="128" mass="14076">MNKWLVALLGIAAMATSAVSQANVVQDQMKLIASNYRTVLKTDSPEEFKQGLEAMKQAATLAEQGTPSKLEGQDKDSASMKDFRYGLTTLIGEIDSAKALADAGQFEQAKQAAEQFKLTRDEFHKKYK</sequence>
<dbReference type="Proteomes" id="UP000224974">
    <property type="component" value="Unassembled WGS sequence"/>
</dbReference>
<evidence type="ECO:0000256" key="5">
    <source>
        <dbReference type="SAM" id="SignalP"/>
    </source>
</evidence>
<dbReference type="GO" id="GO:0009055">
    <property type="term" value="F:electron transfer activity"/>
    <property type="evidence" value="ECO:0007669"/>
    <property type="project" value="InterPro"/>
</dbReference>
<dbReference type="Gene3D" id="1.20.120.10">
    <property type="entry name" value="Cytochrome c/b562"/>
    <property type="match status" value="1"/>
</dbReference>
<dbReference type="GO" id="GO:0005506">
    <property type="term" value="F:iron ion binding"/>
    <property type="evidence" value="ECO:0007669"/>
    <property type="project" value="InterPro"/>
</dbReference>
<feature type="binding site" description="axial binding residue" evidence="4">
    <location>
        <position position="29"/>
    </location>
    <ligand>
        <name>heme b</name>
        <dbReference type="ChEBI" id="CHEBI:60344"/>
    </ligand>
    <ligandPart>
        <name>Fe</name>
        <dbReference type="ChEBI" id="CHEBI:18248"/>
    </ligandPart>
</feature>
<evidence type="ECO:0000256" key="2">
    <source>
        <dbReference type="ARBA" id="ARBA00005523"/>
    </source>
</evidence>
<dbReference type="PIRSF" id="PIRSF000029">
    <property type="entry name" value="Cytochrome_b562"/>
    <property type="match status" value="1"/>
</dbReference>
<name>A0A2C6DEJ1_9GAMM</name>
<dbReference type="AlphaFoldDB" id="A0A2C6DEJ1"/>
<dbReference type="InterPro" id="IPR010980">
    <property type="entry name" value="Cyt_c/b562"/>
</dbReference>
<feature type="signal peptide" evidence="5">
    <location>
        <begin position="1"/>
        <end position="22"/>
    </location>
</feature>
<accession>A0A2C6DEJ1</accession>
<evidence type="ECO:0000256" key="3">
    <source>
        <dbReference type="ARBA" id="ARBA00022729"/>
    </source>
</evidence>
<feature type="chain" id="PRO_5036315790" evidence="5">
    <location>
        <begin position="23"/>
        <end position="128"/>
    </location>
</feature>
<dbReference type="NCBIfam" id="NF011632">
    <property type="entry name" value="PRK15058.1"/>
    <property type="match status" value="1"/>
</dbReference>
<dbReference type="SUPFAM" id="SSF47175">
    <property type="entry name" value="Cytochromes"/>
    <property type="match status" value="1"/>
</dbReference>
<comment type="function">
    <text evidence="1">Electron-transport protein of unknown function.</text>
</comment>
<organism evidence="6 8">
    <name type="scientific">Budvicia aquatica</name>
    <dbReference type="NCBI Taxonomy" id="82979"/>
    <lineage>
        <taxon>Bacteria</taxon>
        <taxon>Pseudomonadati</taxon>
        <taxon>Pseudomonadota</taxon>
        <taxon>Gammaproteobacteria</taxon>
        <taxon>Enterobacterales</taxon>
        <taxon>Budviciaceae</taxon>
        <taxon>Budvicia</taxon>
    </lineage>
</organism>
<dbReference type="GO" id="GO:0042597">
    <property type="term" value="C:periplasmic space"/>
    <property type="evidence" value="ECO:0007669"/>
    <property type="project" value="InterPro"/>
</dbReference>
<reference evidence="8" key="1">
    <citation type="submission" date="2017-09" db="EMBL/GenBank/DDBJ databases">
        <title>FDA dAtabase for Regulatory Grade micrObial Sequences (FDA-ARGOS): Supporting development and validation of Infectious Disease Dx tests.</title>
        <authorList>
            <person name="Minogue T."/>
            <person name="Wolcott M."/>
            <person name="Wasieloski L."/>
            <person name="Aguilar W."/>
            <person name="Moore D."/>
            <person name="Tallon L."/>
            <person name="Sadzewicz L."/>
            <person name="Ott S."/>
            <person name="Zhao X."/>
            <person name="Nagaraj S."/>
            <person name="Vavikolanu K."/>
            <person name="Aluvathingal J."/>
            <person name="Nadendla S."/>
            <person name="Sichtig H."/>
        </authorList>
    </citation>
    <scope>NUCLEOTIDE SEQUENCE [LARGE SCALE GENOMIC DNA]</scope>
    <source>
        <strain evidence="8">FDAARGOS_387</strain>
    </source>
</reference>
<protein>
    <submittedName>
        <fullName evidence="6 7">Cytochrome B562</fullName>
    </submittedName>
</protein>
<keyword evidence="3 5" id="KW-0732">Signal</keyword>
<reference evidence="7 9" key="3">
    <citation type="submission" date="2019-03" db="EMBL/GenBank/DDBJ databases">
        <authorList>
            <consortium name="Pathogen Informatics"/>
        </authorList>
    </citation>
    <scope>NUCLEOTIDE SEQUENCE [LARGE SCALE GENOMIC DNA]</scope>
    <source>
        <strain evidence="7 9">NCTC12282</strain>
    </source>
</reference>
<evidence type="ECO:0000313" key="9">
    <source>
        <dbReference type="Proteomes" id="UP000373449"/>
    </source>
</evidence>
<dbReference type="EMBL" id="CAADJA010000002">
    <property type="protein sequence ID" value="VFS47948.1"/>
    <property type="molecule type" value="Genomic_DNA"/>
</dbReference>
<dbReference type="OrthoDB" id="6539015at2"/>
<keyword evidence="4" id="KW-0408">Iron</keyword>
<evidence type="ECO:0000256" key="1">
    <source>
        <dbReference type="ARBA" id="ARBA00002028"/>
    </source>
</evidence>
<keyword evidence="8" id="KW-1185">Reference proteome</keyword>
<dbReference type="STRING" id="1111728.GCA_000427805_00505"/>
<dbReference type="EMBL" id="PDDX01000001">
    <property type="protein sequence ID" value="PHI29606.1"/>
    <property type="molecule type" value="Genomic_DNA"/>
</dbReference>
<dbReference type="InterPro" id="IPR009155">
    <property type="entry name" value="Cyt_b562"/>
</dbReference>
<evidence type="ECO:0000313" key="6">
    <source>
        <dbReference type="EMBL" id="PHI29606.1"/>
    </source>
</evidence>
<keyword evidence="4" id="KW-0479">Metal-binding</keyword>
<comment type="similarity">
    <text evidence="2">Belongs to the cytochrome b562 family.</text>
</comment>
<keyword evidence="4" id="KW-0349">Heme</keyword>
<comment type="cofactor">
    <cofactor evidence="4">
        <name>heme b</name>
        <dbReference type="ChEBI" id="CHEBI:60344"/>
    </cofactor>
    <text evidence="4">Binds 1 heme b (iron(II)-protoporphyrin IX) group per molecule.</text>
</comment>